<organism evidence="1 2">
    <name type="scientific">Bradyrhizobium nitroreducens</name>
    <dbReference type="NCBI Taxonomy" id="709803"/>
    <lineage>
        <taxon>Bacteria</taxon>
        <taxon>Pseudomonadati</taxon>
        <taxon>Pseudomonadota</taxon>
        <taxon>Alphaproteobacteria</taxon>
        <taxon>Hyphomicrobiales</taxon>
        <taxon>Nitrobacteraceae</taxon>
        <taxon>Bradyrhizobium</taxon>
    </lineage>
</organism>
<keyword evidence="2" id="KW-1185">Reference proteome</keyword>
<dbReference type="Proteomes" id="UP000228930">
    <property type="component" value="Unassembled WGS sequence"/>
</dbReference>
<gene>
    <name evidence="1" type="ORF">TSA1_02945</name>
</gene>
<sequence length="114" mass="12771">MPHRPRPEAGESARMDAEIIEFPERGRDHRLVSSTARLEAIVREVERLVADEPQAGIDRLLSIMERMGDQLVDLASLMLDEESKLQARIAFKRLSDQIAETRAAFDRLGGGTST</sequence>
<evidence type="ECO:0000313" key="1">
    <source>
        <dbReference type="EMBL" id="PIS99828.1"/>
    </source>
</evidence>
<reference evidence="1 2" key="1">
    <citation type="submission" date="2015-06" db="EMBL/GenBank/DDBJ databases">
        <title>Comparative genome analysis of nirS-carrying Bradyrhizobium sp. strains.</title>
        <authorList>
            <person name="Ishii S."/>
            <person name="Jang J."/>
            <person name="Nishizawa T."/>
            <person name="Senoo K."/>
        </authorList>
    </citation>
    <scope>NUCLEOTIDE SEQUENCE [LARGE SCALE GENOMIC DNA]</scope>
    <source>
        <strain evidence="1 2">TSA1</strain>
    </source>
</reference>
<evidence type="ECO:0000313" key="2">
    <source>
        <dbReference type="Proteomes" id="UP000228930"/>
    </source>
</evidence>
<comment type="caution">
    <text evidence="1">The sequence shown here is derived from an EMBL/GenBank/DDBJ whole genome shotgun (WGS) entry which is preliminary data.</text>
</comment>
<name>A0A2M6U5H3_9BRAD</name>
<protein>
    <submittedName>
        <fullName evidence="1">Uncharacterized protein</fullName>
    </submittedName>
</protein>
<accession>A0A2M6U5H3</accession>
<dbReference type="EMBL" id="LFJC01000003">
    <property type="protein sequence ID" value="PIS99828.1"/>
    <property type="molecule type" value="Genomic_DNA"/>
</dbReference>
<dbReference type="AlphaFoldDB" id="A0A2M6U5H3"/>
<proteinExistence type="predicted"/>